<dbReference type="EMBL" id="QEXV01000003">
    <property type="protein sequence ID" value="PWE17757.1"/>
    <property type="molecule type" value="Genomic_DNA"/>
</dbReference>
<proteinExistence type="predicted"/>
<feature type="signal peptide" evidence="2">
    <location>
        <begin position="1"/>
        <end position="20"/>
    </location>
</feature>
<gene>
    <name evidence="3" type="ORF">DDZ18_08875</name>
</gene>
<organism evidence="3 4">
    <name type="scientific">Marinicauda salina</name>
    <dbReference type="NCBI Taxonomy" id="2135793"/>
    <lineage>
        <taxon>Bacteria</taxon>
        <taxon>Pseudomonadati</taxon>
        <taxon>Pseudomonadota</taxon>
        <taxon>Alphaproteobacteria</taxon>
        <taxon>Maricaulales</taxon>
        <taxon>Maricaulaceae</taxon>
        <taxon>Marinicauda</taxon>
    </lineage>
</organism>
<dbReference type="RefSeq" id="WP_109252988.1">
    <property type="nucleotide sequence ID" value="NZ_QEXV01000003.1"/>
</dbReference>
<keyword evidence="4" id="KW-1185">Reference proteome</keyword>
<comment type="caution">
    <text evidence="3">The sequence shown here is derived from an EMBL/GenBank/DDBJ whole genome shotgun (WGS) entry which is preliminary data.</text>
</comment>
<feature type="chain" id="PRO_5015507587" description="DUF541 domain-containing protein" evidence="2">
    <location>
        <begin position="21"/>
        <end position="241"/>
    </location>
</feature>
<evidence type="ECO:0000313" key="3">
    <source>
        <dbReference type="EMBL" id="PWE17757.1"/>
    </source>
</evidence>
<name>A0A2U2BUT9_9PROT</name>
<protein>
    <recommendedName>
        <fullName evidence="5">DUF541 domain-containing protein</fullName>
    </recommendedName>
</protein>
<sequence>MKQWMLAGLAAFAVTAPALAQGEDLRAITIEAEASGSASVPAATGRMILWARVDQELDWLSEVEAATDETGATLVHHQEDIGGGRRFSPPFPEGGAESDASESTVDLRTASVILSGDAASLREAFHMLRESAAEVSSLNTHWRAASSTAGLEAAISDATANALTLSESAAESQGCELGELAGIRLRGSPYSEFREWSDEGIVMQIHGASQGPQEEIVFPEEPLAGRSVTVQATFEAACPID</sequence>
<evidence type="ECO:0008006" key="5">
    <source>
        <dbReference type="Google" id="ProtNLM"/>
    </source>
</evidence>
<evidence type="ECO:0000313" key="4">
    <source>
        <dbReference type="Proteomes" id="UP000245168"/>
    </source>
</evidence>
<accession>A0A2U2BUT9</accession>
<reference evidence="4" key="1">
    <citation type="submission" date="2018-05" db="EMBL/GenBank/DDBJ databases">
        <authorList>
            <person name="Liu B.-T."/>
        </authorList>
    </citation>
    <scope>NUCLEOTIDE SEQUENCE [LARGE SCALE GENOMIC DNA]</scope>
    <source>
        <strain evidence="4">WD6-1</strain>
    </source>
</reference>
<evidence type="ECO:0000256" key="2">
    <source>
        <dbReference type="SAM" id="SignalP"/>
    </source>
</evidence>
<dbReference type="Proteomes" id="UP000245168">
    <property type="component" value="Unassembled WGS sequence"/>
</dbReference>
<keyword evidence="2" id="KW-0732">Signal</keyword>
<feature type="region of interest" description="Disordered" evidence="1">
    <location>
        <begin position="78"/>
        <end position="103"/>
    </location>
</feature>
<evidence type="ECO:0000256" key="1">
    <source>
        <dbReference type="SAM" id="MobiDB-lite"/>
    </source>
</evidence>
<dbReference type="AlphaFoldDB" id="A0A2U2BUT9"/>